<name>A0A024FYJ6_9STRA</name>
<protein>
    <recommendedName>
        <fullName evidence="3">Nucleotide-diphospho-sugar transferase domain-containing protein</fullName>
    </recommendedName>
</protein>
<comment type="caution">
    <text evidence="1">The sequence shown here is derived from an EMBL/GenBank/DDBJ whole genome shotgun (WGS) entry which is preliminary data.</text>
</comment>
<dbReference type="GO" id="GO:0016757">
    <property type="term" value="F:glycosyltransferase activity"/>
    <property type="evidence" value="ECO:0007669"/>
    <property type="project" value="InterPro"/>
</dbReference>
<dbReference type="PANTHER" id="PTHR11183">
    <property type="entry name" value="GLYCOGENIN SUBFAMILY MEMBER"/>
    <property type="match status" value="1"/>
</dbReference>
<dbReference type="InterPro" id="IPR029044">
    <property type="entry name" value="Nucleotide-diphossugar_trans"/>
</dbReference>
<dbReference type="Proteomes" id="UP000053237">
    <property type="component" value="Unassembled WGS sequence"/>
</dbReference>
<organism evidence="1 2">
    <name type="scientific">Albugo candida</name>
    <dbReference type="NCBI Taxonomy" id="65357"/>
    <lineage>
        <taxon>Eukaryota</taxon>
        <taxon>Sar</taxon>
        <taxon>Stramenopiles</taxon>
        <taxon>Oomycota</taxon>
        <taxon>Peronosporomycetes</taxon>
        <taxon>Albuginales</taxon>
        <taxon>Albuginaceae</taxon>
        <taxon>Albugo</taxon>
    </lineage>
</organism>
<sequence length="200" mass="23285">MSERIKLKRVDAIPIPAYNADPPEAHVTSWLNSAYTKLHIFGLKEYQKIVYIDADALILTNIDELFDLDTNFAAAPDIFPPDRFNAGVLVVKPDYNVFQELLAKARAVKSYDGGDTGFLNLVFPDWFERDAISRLHFRYNAQRTMHWLVNSKNPGYWEALKPLKILHFSSNPKPWEETKRIGELEMTWWTYYTKACIPWN</sequence>
<dbReference type="EMBL" id="CAIX01000002">
    <property type="protein sequence ID" value="CCI39581.1"/>
    <property type="molecule type" value="Genomic_DNA"/>
</dbReference>
<evidence type="ECO:0000313" key="2">
    <source>
        <dbReference type="Proteomes" id="UP000053237"/>
    </source>
</evidence>
<dbReference type="STRING" id="65357.A0A024FYJ6"/>
<proteinExistence type="predicted"/>
<dbReference type="Pfam" id="PF01501">
    <property type="entry name" value="Glyco_transf_8"/>
    <property type="match status" value="1"/>
</dbReference>
<evidence type="ECO:0008006" key="3">
    <source>
        <dbReference type="Google" id="ProtNLM"/>
    </source>
</evidence>
<dbReference type="InterPro" id="IPR050587">
    <property type="entry name" value="GNT1/Glycosyltrans_8"/>
</dbReference>
<dbReference type="SUPFAM" id="SSF53448">
    <property type="entry name" value="Nucleotide-diphospho-sugar transferases"/>
    <property type="match status" value="1"/>
</dbReference>
<accession>A0A024FYJ6</accession>
<dbReference type="OrthoDB" id="2014201at2759"/>
<evidence type="ECO:0000313" key="1">
    <source>
        <dbReference type="EMBL" id="CCI39581.1"/>
    </source>
</evidence>
<dbReference type="Gene3D" id="3.90.550.10">
    <property type="entry name" value="Spore Coat Polysaccharide Biosynthesis Protein SpsA, Chain A"/>
    <property type="match status" value="1"/>
</dbReference>
<keyword evidence="2" id="KW-1185">Reference proteome</keyword>
<dbReference type="InParanoid" id="A0A024FYJ6"/>
<reference evidence="1 2" key="1">
    <citation type="submission" date="2012-05" db="EMBL/GenBank/DDBJ databases">
        <title>Recombination and specialization in a pathogen metapopulation.</title>
        <authorList>
            <person name="Gardiner A."/>
            <person name="Kemen E."/>
            <person name="Schultz-Larsen T."/>
            <person name="MacLean D."/>
            <person name="Van Oosterhout C."/>
            <person name="Jones J.D.G."/>
        </authorList>
    </citation>
    <scope>NUCLEOTIDE SEQUENCE [LARGE SCALE GENOMIC DNA]</scope>
    <source>
        <strain evidence="1 2">Ac Nc2</strain>
    </source>
</reference>
<dbReference type="AlphaFoldDB" id="A0A024FYJ6"/>
<dbReference type="InterPro" id="IPR002495">
    <property type="entry name" value="Glyco_trans_8"/>
</dbReference>
<gene>
    <name evidence="1" type="ORF">BN9_003640</name>
</gene>